<keyword evidence="1" id="KW-0472">Membrane</keyword>
<keyword evidence="3" id="KW-1185">Reference proteome</keyword>
<dbReference type="AlphaFoldDB" id="A0A4V0YDE9"/>
<protein>
    <submittedName>
        <fullName evidence="2">Uncharacterized protein</fullName>
    </submittedName>
</protein>
<dbReference type="RefSeq" id="WP_129389936.1">
    <property type="nucleotide sequence ID" value="NZ_CP035494.1"/>
</dbReference>
<dbReference type="Proteomes" id="UP000293995">
    <property type="component" value="Chromosome"/>
</dbReference>
<evidence type="ECO:0000256" key="1">
    <source>
        <dbReference type="SAM" id="Phobius"/>
    </source>
</evidence>
<dbReference type="KEGG" id="mprt:ET475_11060"/>
<reference evidence="2 3" key="1">
    <citation type="submission" date="2019-01" db="EMBL/GenBank/DDBJ databases">
        <title>Genome sequencing of strain DFW100M-13.</title>
        <authorList>
            <person name="Heo J."/>
            <person name="Kim S.-J."/>
            <person name="Kim J.-S."/>
            <person name="Hong S.-B."/>
            <person name="Kwon S.-W."/>
        </authorList>
    </citation>
    <scope>NUCLEOTIDE SEQUENCE [LARGE SCALE GENOMIC DNA]</scope>
    <source>
        <strain evidence="2 3">DFW100M-13</strain>
    </source>
</reference>
<feature type="transmembrane region" description="Helical" evidence="1">
    <location>
        <begin position="64"/>
        <end position="83"/>
    </location>
</feature>
<keyword evidence="1" id="KW-0812">Transmembrane</keyword>
<feature type="transmembrane region" description="Helical" evidence="1">
    <location>
        <begin position="95"/>
        <end position="114"/>
    </location>
</feature>
<proteinExistence type="predicted"/>
<evidence type="ECO:0000313" key="3">
    <source>
        <dbReference type="Proteomes" id="UP000293995"/>
    </source>
</evidence>
<evidence type="ECO:0000313" key="2">
    <source>
        <dbReference type="EMBL" id="QAY60471.1"/>
    </source>
</evidence>
<accession>A0A4V0YDE9</accession>
<name>A0A4V0YDE9_9MICO</name>
<gene>
    <name evidence="2" type="ORF">ET475_11060</name>
</gene>
<keyword evidence="1" id="KW-1133">Transmembrane helix</keyword>
<sequence length="126" mass="12465">MRTSGWTVFVIIAGLTAAALTLLTDNGALPPASGLVAVSAIPLLVLGAAFVGLIVSFSVITSGIVAVTAIVAPILDVTAHSLAAGNFDDATGYGLWSGLAISGAGLLALTAVVAKRGREHGLLMIV</sequence>
<dbReference type="EMBL" id="CP035494">
    <property type="protein sequence ID" value="QAY60471.1"/>
    <property type="molecule type" value="Genomic_DNA"/>
</dbReference>
<organism evidence="2 3">
    <name type="scientific">Microbacterium protaetiae</name>
    <dbReference type="NCBI Taxonomy" id="2509458"/>
    <lineage>
        <taxon>Bacteria</taxon>
        <taxon>Bacillati</taxon>
        <taxon>Actinomycetota</taxon>
        <taxon>Actinomycetes</taxon>
        <taxon>Micrococcales</taxon>
        <taxon>Microbacteriaceae</taxon>
        <taxon>Microbacterium</taxon>
    </lineage>
</organism>
<feature type="transmembrane region" description="Helical" evidence="1">
    <location>
        <begin position="35"/>
        <end position="57"/>
    </location>
</feature>